<comment type="similarity">
    <text evidence="9">Belongs to the SecD/SecF family. SecF subfamily.</text>
</comment>
<evidence type="ECO:0000256" key="7">
    <source>
        <dbReference type="ARBA" id="ARBA00023010"/>
    </source>
</evidence>
<dbReference type="InterPro" id="IPR055344">
    <property type="entry name" value="SecD_SecF_C_bact"/>
</dbReference>
<dbReference type="InterPro" id="IPR022813">
    <property type="entry name" value="SecD/SecF_arch_bac"/>
</dbReference>
<dbReference type="GO" id="GO:0006605">
    <property type="term" value="P:protein targeting"/>
    <property type="evidence" value="ECO:0007669"/>
    <property type="project" value="UniProtKB-UniRule"/>
</dbReference>
<feature type="transmembrane region" description="Helical" evidence="9">
    <location>
        <begin position="280"/>
        <end position="305"/>
    </location>
</feature>
<dbReference type="GO" id="GO:0065002">
    <property type="term" value="P:intracellular protein transmembrane transport"/>
    <property type="evidence" value="ECO:0007669"/>
    <property type="project" value="UniProtKB-UniRule"/>
</dbReference>
<evidence type="ECO:0000313" key="11">
    <source>
        <dbReference type="EMBL" id="OWQ54966.1"/>
    </source>
</evidence>
<keyword evidence="3 9" id="KW-1003">Cell membrane</keyword>
<dbReference type="AlphaFoldDB" id="A0A246HNW0"/>
<keyword evidence="7 9" id="KW-0811">Translocation</keyword>
<dbReference type="PRINTS" id="PR01755">
    <property type="entry name" value="SECFTRNLCASE"/>
</dbReference>
<dbReference type="GO" id="GO:0015450">
    <property type="term" value="F:protein-transporting ATPase activity"/>
    <property type="evidence" value="ECO:0007669"/>
    <property type="project" value="InterPro"/>
</dbReference>
<evidence type="ECO:0000256" key="2">
    <source>
        <dbReference type="ARBA" id="ARBA00022448"/>
    </source>
</evidence>
<evidence type="ECO:0000313" key="12">
    <source>
        <dbReference type="Proteomes" id="UP000198157"/>
    </source>
</evidence>
<dbReference type="NCBIfam" id="TIGR00916">
    <property type="entry name" value="2A0604s01"/>
    <property type="match status" value="1"/>
</dbReference>
<evidence type="ECO:0000256" key="9">
    <source>
        <dbReference type="HAMAP-Rule" id="MF_01464"/>
    </source>
</evidence>
<feature type="transmembrane region" description="Helical" evidence="9">
    <location>
        <begin position="250"/>
        <end position="268"/>
    </location>
</feature>
<dbReference type="GO" id="GO:0043952">
    <property type="term" value="P:protein transport by the Sec complex"/>
    <property type="evidence" value="ECO:0007669"/>
    <property type="project" value="UniProtKB-UniRule"/>
</dbReference>
<comment type="subcellular location">
    <subcellularLocation>
        <location evidence="1 9">Cell membrane</location>
        <topology evidence="1 9">Multi-pass membrane protein</topology>
    </subcellularLocation>
</comment>
<evidence type="ECO:0000256" key="4">
    <source>
        <dbReference type="ARBA" id="ARBA00022692"/>
    </source>
</evidence>
<evidence type="ECO:0000256" key="6">
    <source>
        <dbReference type="ARBA" id="ARBA00022989"/>
    </source>
</evidence>
<evidence type="ECO:0000256" key="3">
    <source>
        <dbReference type="ARBA" id="ARBA00022475"/>
    </source>
</evidence>
<keyword evidence="2 9" id="KW-0813">Transport</keyword>
<dbReference type="GO" id="GO:0005886">
    <property type="term" value="C:plasma membrane"/>
    <property type="evidence" value="ECO:0007669"/>
    <property type="project" value="UniProtKB-SubCell"/>
</dbReference>
<dbReference type="PANTHER" id="PTHR30081">
    <property type="entry name" value="PROTEIN-EXPORT MEMBRANE PROTEIN SEC"/>
    <property type="match status" value="1"/>
</dbReference>
<comment type="caution">
    <text evidence="11">The sequence shown here is derived from an EMBL/GenBank/DDBJ whole genome shotgun (WGS) entry which is preliminary data.</text>
</comment>
<evidence type="ECO:0000256" key="5">
    <source>
        <dbReference type="ARBA" id="ARBA00022927"/>
    </source>
</evidence>
<dbReference type="FunFam" id="1.20.1640.10:FF:000034">
    <property type="entry name" value="Protein-export membrane protein SecF"/>
    <property type="match status" value="1"/>
</dbReference>
<dbReference type="InterPro" id="IPR022646">
    <property type="entry name" value="SecD/SecF_CS"/>
</dbReference>
<dbReference type="NCBIfam" id="TIGR00966">
    <property type="entry name" value="transloc_SecF"/>
    <property type="match status" value="1"/>
</dbReference>
<keyword evidence="6 9" id="KW-1133">Transmembrane helix</keyword>
<protein>
    <recommendedName>
        <fullName evidence="9">Protein-export membrane protein SecF</fullName>
    </recommendedName>
</protein>
<dbReference type="Proteomes" id="UP000198157">
    <property type="component" value="Unassembled WGS sequence"/>
</dbReference>
<dbReference type="PANTHER" id="PTHR30081:SF8">
    <property type="entry name" value="PROTEIN TRANSLOCASE SUBUNIT SECF"/>
    <property type="match status" value="1"/>
</dbReference>
<gene>
    <name evidence="9 11" type="primary">secF</name>
    <name evidence="11" type="ORF">CEE60_06715</name>
</gene>
<dbReference type="Gene3D" id="1.20.1640.10">
    <property type="entry name" value="Multidrug efflux transporter AcrB transmembrane domain"/>
    <property type="match status" value="1"/>
</dbReference>
<evidence type="ECO:0000256" key="8">
    <source>
        <dbReference type="ARBA" id="ARBA00023136"/>
    </source>
</evidence>
<dbReference type="Pfam" id="PF07549">
    <property type="entry name" value="Sec_GG"/>
    <property type="match status" value="1"/>
</dbReference>
<feature type="transmembrane region" description="Helical" evidence="9">
    <location>
        <begin position="21"/>
        <end position="44"/>
    </location>
</feature>
<comment type="subunit">
    <text evidence="9">Forms a complex with SecD. Part of the essential Sec protein translocation apparatus which comprises SecA, SecYEG and auxiliary proteins SecDF-YajC and YidC.</text>
</comment>
<keyword evidence="4 9" id="KW-0812">Transmembrane</keyword>
<reference evidence="11 12" key="1">
    <citation type="submission" date="2017-06" db="EMBL/GenBank/DDBJ databases">
        <authorList>
            <person name="Kim H.J."/>
            <person name="Triplett B.A."/>
        </authorList>
    </citation>
    <scope>NUCLEOTIDE SEQUENCE [LARGE SCALE GENOMIC DNA]</scope>
    <source>
        <strain evidence="11 12">13146</strain>
    </source>
</reference>
<dbReference type="HAMAP" id="MF_01464_B">
    <property type="entry name" value="SecF_B"/>
    <property type="match status" value="1"/>
</dbReference>
<keyword evidence="5 9" id="KW-0653">Protein transport</keyword>
<dbReference type="OrthoDB" id="9774769at2"/>
<feature type="transmembrane region" description="Helical" evidence="9">
    <location>
        <begin position="145"/>
        <end position="166"/>
    </location>
</feature>
<dbReference type="Pfam" id="PF02355">
    <property type="entry name" value="SecD_SecF_C"/>
    <property type="match status" value="1"/>
</dbReference>
<dbReference type="InterPro" id="IPR022645">
    <property type="entry name" value="SecD/SecF_bac"/>
</dbReference>
<organism evidence="11 12">
    <name type="scientific">Stenotrophomonas maltophilia</name>
    <name type="common">Pseudomonas maltophilia</name>
    <name type="synonym">Xanthomonas maltophilia</name>
    <dbReference type="NCBI Taxonomy" id="40324"/>
    <lineage>
        <taxon>Bacteria</taxon>
        <taxon>Pseudomonadati</taxon>
        <taxon>Pseudomonadota</taxon>
        <taxon>Gammaproteobacteria</taxon>
        <taxon>Lysobacterales</taxon>
        <taxon>Lysobacteraceae</taxon>
        <taxon>Stenotrophomonas</taxon>
        <taxon>Stenotrophomonas maltophilia group</taxon>
    </lineage>
</organism>
<proteinExistence type="inferred from homology"/>
<name>A0A246HNW0_STEMA</name>
<evidence type="ECO:0000256" key="1">
    <source>
        <dbReference type="ARBA" id="ARBA00004651"/>
    </source>
</evidence>
<dbReference type="EMBL" id="NIVS01000014">
    <property type="protein sequence ID" value="OWQ54966.1"/>
    <property type="molecule type" value="Genomic_DNA"/>
</dbReference>
<dbReference type="InterPro" id="IPR048634">
    <property type="entry name" value="SecD_SecF_C"/>
</dbReference>
<dbReference type="InterPro" id="IPR005665">
    <property type="entry name" value="SecF_bac"/>
</dbReference>
<comment type="caution">
    <text evidence="9">Lacks conserved residue(s) required for the propagation of feature annotation.</text>
</comment>
<feature type="domain" description="Protein export membrane protein SecD/SecF C-terminal" evidence="10">
    <location>
        <begin position="126"/>
        <end position="300"/>
    </location>
</feature>
<comment type="function">
    <text evidence="9">Part of the Sec protein translocase complex. Interacts with the SecYEG preprotein conducting channel. SecDF uses the proton motive force (PMF) to complete protein translocation after the ATP-dependent function of SecA.</text>
</comment>
<sequence>MKLFPLHLIPNDTKFDFMRTRWVAIGLAALVFIAAIGCIAFKGFNYALDFTGGTVVEVRFDKPADVDAVRDHLEGAGYAGAQVQSFGSGSNLLIRLQPQEMAEGENAGEANNRTAEAVQKAISVEGNQAAIVGAEFVGPQVGKELALNGLYAALFVLIGFLIYIGFRFEWKFAMVAIITTLFDVLVVAGYFSLSGREFDLTVLAGLLSVMGFSINDTIVVFDRVRENFRSLRVEPLEVMNRSINQTLSRTIITSLVFFLSVLALYLYGGGSLEGLALSQMIGAVIGTLSSIFIACPLLTMGALAVTKQDLLPKAKDVEALERRP</sequence>
<evidence type="ECO:0000259" key="10">
    <source>
        <dbReference type="Pfam" id="PF02355"/>
    </source>
</evidence>
<dbReference type="SUPFAM" id="SSF82866">
    <property type="entry name" value="Multidrug efflux transporter AcrB transmembrane domain"/>
    <property type="match status" value="1"/>
</dbReference>
<keyword evidence="8 9" id="KW-0472">Membrane</keyword>
<feature type="transmembrane region" description="Helical" evidence="9">
    <location>
        <begin position="173"/>
        <end position="194"/>
    </location>
</feature>
<accession>A0A246HNW0</accession>